<keyword evidence="2" id="KW-0285">Flavoprotein</keyword>
<evidence type="ECO:0000313" key="8">
    <source>
        <dbReference type="Proteomes" id="UP001160334"/>
    </source>
</evidence>
<protein>
    <submittedName>
        <fullName evidence="7">NADPH-dependent 2,4-dienoyl-CoA reductase/sulfur reductase-like enzyme</fullName>
    </submittedName>
</protein>
<dbReference type="PANTHER" id="PTHR43557:SF2">
    <property type="entry name" value="RIESKE DOMAIN-CONTAINING PROTEIN-RELATED"/>
    <property type="match status" value="1"/>
</dbReference>
<name>A0ABT6MIL7_9NOCA</name>
<sequence length="402" mass="42462">MGVLIVGASVAGIRTIQALRARGYQGEITVLGEETHYPYDKPPLTKEMLDLNANGEHVPLVSPDALDALDVDLRLGVRATELDISRKAVTSEGGDVYRYDSLVIATGVSPRQLPGSAPLENVYTVRTADDVVGLRREMVPGRKAVVIGAGFIGAEFAAAASAHGVEATLVEAQASPLALQLGAAVGEALVGLHTSRGVTVHTGVSFDGFIGVGRAIGVRLSDGRELPADFVVVGIGAQPATGWLESSGLPLSDGIECDESLRVIGVPDVYAAGDIARWRHPHYGESMRIEHWTNANDHADAVAAAIVGSPAPRPSLPYVWSDQHGKKIQIVGRPVSGSPVMVRGEAQTGDLIACYADDSGVLVGALVVDNPRLLMQLRKAILAKEQYQQFEQRVFADHAAQK</sequence>
<dbReference type="InterPro" id="IPR036188">
    <property type="entry name" value="FAD/NAD-bd_sf"/>
</dbReference>
<dbReference type="PRINTS" id="PR00411">
    <property type="entry name" value="PNDRDTASEI"/>
</dbReference>
<dbReference type="InterPro" id="IPR016156">
    <property type="entry name" value="FAD/NAD-linked_Rdtase_dimer_sf"/>
</dbReference>
<evidence type="ECO:0000259" key="6">
    <source>
        <dbReference type="Pfam" id="PF14759"/>
    </source>
</evidence>
<dbReference type="PRINTS" id="PR00368">
    <property type="entry name" value="FADPNR"/>
</dbReference>
<dbReference type="SUPFAM" id="SSF55424">
    <property type="entry name" value="FAD/NAD-linked reductases, dimerisation (C-terminal) domain"/>
    <property type="match status" value="1"/>
</dbReference>
<dbReference type="SUPFAM" id="SSF51905">
    <property type="entry name" value="FAD/NAD(P)-binding domain"/>
    <property type="match status" value="2"/>
</dbReference>
<dbReference type="Gene3D" id="3.30.390.30">
    <property type="match status" value="1"/>
</dbReference>
<dbReference type="Pfam" id="PF07992">
    <property type="entry name" value="Pyr_redox_2"/>
    <property type="match status" value="1"/>
</dbReference>
<dbReference type="RefSeq" id="WP_280763393.1">
    <property type="nucleotide sequence ID" value="NZ_JARXVC010000018.1"/>
</dbReference>
<dbReference type="Gene3D" id="3.50.50.60">
    <property type="entry name" value="FAD/NAD(P)-binding domain"/>
    <property type="match status" value="2"/>
</dbReference>
<dbReference type="PANTHER" id="PTHR43557">
    <property type="entry name" value="APOPTOSIS-INDUCING FACTOR 1"/>
    <property type="match status" value="1"/>
</dbReference>
<dbReference type="Pfam" id="PF14759">
    <property type="entry name" value="Reductase_C"/>
    <property type="match status" value="1"/>
</dbReference>
<keyword evidence="4" id="KW-0560">Oxidoreductase</keyword>
<dbReference type="InterPro" id="IPR050446">
    <property type="entry name" value="FAD-oxidoreductase/Apoptosis"/>
</dbReference>
<feature type="domain" description="FAD/NAD(P)-binding" evidence="5">
    <location>
        <begin position="3"/>
        <end position="299"/>
    </location>
</feature>
<comment type="caution">
    <text evidence="7">The sequence shown here is derived from an EMBL/GenBank/DDBJ whole genome shotgun (WGS) entry which is preliminary data.</text>
</comment>
<evidence type="ECO:0000259" key="5">
    <source>
        <dbReference type="Pfam" id="PF07992"/>
    </source>
</evidence>
<evidence type="ECO:0000256" key="3">
    <source>
        <dbReference type="ARBA" id="ARBA00022827"/>
    </source>
</evidence>
<proteinExistence type="predicted"/>
<evidence type="ECO:0000256" key="4">
    <source>
        <dbReference type="ARBA" id="ARBA00023002"/>
    </source>
</evidence>
<evidence type="ECO:0000313" key="7">
    <source>
        <dbReference type="EMBL" id="MDH6284163.1"/>
    </source>
</evidence>
<evidence type="ECO:0000256" key="1">
    <source>
        <dbReference type="ARBA" id="ARBA00001974"/>
    </source>
</evidence>
<organism evidence="7 8">
    <name type="scientific">Prescottella agglutinans</name>
    <dbReference type="NCBI Taxonomy" id="1644129"/>
    <lineage>
        <taxon>Bacteria</taxon>
        <taxon>Bacillati</taxon>
        <taxon>Actinomycetota</taxon>
        <taxon>Actinomycetes</taxon>
        <taxon>Mycobacteriales</taxon>
        <taxon>Nocardiaceae</taxon>
        <taxon>Prescottella</taxon>
    </lineage>
</organism>
<keyword evidence="8" id="KW-1185">Reference proteome</keyword>
<dbReference type="InterPro" id="IPR028202">
    <property type="entry name" value="Reductase_C"/>
</dbReference>
<evidence type="ECO:0000256" key="2">
    <source>
        <dbReference type="ARBA" id="ARBA00022630"/>
    </source>
</evidence>
<comment type="cofactor">
    <cofactor evidence="1">
        <name>FAD</name>
        <dbReference type="ChEBI" id="CHEBI:57692"/>
    </cofactor>
</comment>
<keyword evidence="3" id="KW-0274">FAD</keyword>
<feature type="domain" description="Reductase C-terminal" evidence="6">
    <location>
        <begin position="318"/>
        <end position="388"/>
    </location>
</feature>
<dbReference type="Proteomes" id="UP001160334">
    <property type="component" value="Unassembled WGS sequence"/>
</dbReference>
<dbReference type="EMBL" id="JARXVC010000018">
    <property type="protein sequence ID" value="MDH6284163.1"/>
    <property type="molecule type" value="Genomic_DNA"/>
</dbReference>
<dbReference type="InterPro" id="IPR023753">
    <property type="entry name" value="FAD/NAD-binding_dom"/>
</dbReference>
<gene>
    <name evidence="7" type="ORF">M2280_005415</name>
</gene>
<reference evidence="7 8" key="1">
    <citation type="submission" date="2023-04" db="EMBL/GenBank/DDBJ databases">
        <title>Forest soil microbial communities from Buena Vista Peninsula, Colon Province, Panama.</title>
        <authorList>
            <person name="Bouskill N."/>
        </authorList>
    </citation>
    <scope>NUCLEOTIDE SEQUENCE [LARGE SCALE GENOMIC DNA]</scope>
    <source>
        <strain evidence="7 8">CFH S0262</strain>
    </source>
</reference>
<accession>A0ABT6MIL7</accession>